<dbReference type="HOGENOM" id="CLU_038181_4_1_1"/>
<dbReference type="InterPro" id="IPR045341">
    <property type="entry name" value="DUF6532"/>
</dbReference>
<organism evidence="3 4">
    <name type="scientific">Jaapia argillacea MUCL 33604</name>
    <dbReference type="NCBI Taxonomy" id="933084"/>
    <lineage>
        <taxon>Eukaryota</taxon>
        <taxon>Fungi</taxon>
        <taxon>Dikarya</taxon>
        <taxon>Basidiomycota</taxon>
        <taxon>Agaricomycotina</taxon>
        <taxon>Agaricomycetes</taxon>
        <taxon>Agaricomycetidae</taxon>
        <taxon>Jaapiales</taxon>
        <taxon>Jaapiaceae</taxon>
        <taxon>Jaapia</taxon>
    </lineage>
</organism>
<dbReference type="OrthoDB" id="3249407at2759"/>
<feature type="region of interest" description="Disordered" evidence="1">
    <location>
        <begin position="142"/>
        <end position="213"/>
    </location>
</feature>
<accession>A0A067PR44</accession>
<feature type="region of interest" description="Disordered" evidence="1">
    <location>
        <begin position="1"/>
        <end position="87"/>
    </location>
</feature>
<feature type="compositionally biased region" description="Basic and acidic residues" evidence="1">
    <location>
        <begin position="157"/>
        <end position="176"/>
    </location>
</feature>
<keyword evidence="4" id="KW-1185">Reference proteome</keyword>
<feature type="compositionally biased region" description="Acidic residues" evidence="1">
    <location>
        <begin position="64"/>
        <end position="73"/>
    </location>
</feature>
<dbReference type="Proteomes" id="UP000027265">
    <property type="component" value="Unassembled WGS sequence"/>
</dbReference>
<dbReference type="EMBL" id="KL197732">
    <property type="protein sequence ID" value="KDQ53782.1"/>
    <property type="molecule type" value="Genomic_DNA"/>
</dbReference>
<protein>
    <recommendedName>
        <fullName evidence="2">DUF6532 domain-containing protein</fullName>
    </recommendedName>
</protein>
<feature type="compositionally biased region" description="Acidic residues" evidence="1">
    <location>
        <begin position="194"/>
        <end position="203"/>
    </location>
</feature>
<dbReference type="InParanoid" id="A0A067PR44"/>
<evidence type="ECO:0000313" key="3">
    <source>
        <dbReference type="EMBL" id="KDQ53782.1"/>
    </source>
</evidence>
<gene>
    <name evidence="3" type="ORF">JAAARDRAFT_61153</name>
</gene>
<feature type="compositionally biased region" description="Polar residues" evidence="1">
    <location>
        <begin position="142"/>
        <end position="156"/>
    </location>
</feature>
<dbReference type="STRING" id="933084.A0A067PR44"/>
<evidence type="ECO:0000259" key="2">
    <source>
        <dbReference type="Pfam" id="PF20149"/>
    </source>
</evidence>
<evidence type="ECO:0000256" key="1">
    <source>
        <dbReference type="SAM" id="MobiDB-lite"/>
    </source>
</evidence>
<proteinExistence type="predicted"/>
<feature type="compositionally biased region" description="Basic residues" evidence="1">
    <location>
        <begin position="49"/>
        <end position="59"/>
    </location>
</feature>
<reference evidence="4" key="1">
    <citation type="journal article" date="2014" name="Proc. Natl. Acad. Sci. U.S.A.">
        <title>Extensive sampling of basidiomycete genomes demonstrates inadequacy of the white-rot/brown-rot paradigm for wood decay fungi.</title>
        <authorList>
            <person name="Riley R."/>
            <person name="Salamov A.A."/>
            <person name="Brown D.W."/>
            <person name="Nagy L.G."/>
            <person name="Floudas D."/>
            <person name="Held B.W."/>
            <person name="Levasseur A."/>
            <person name="Lombard V."/>
            <person name="Morin E."/>
            <person name="Otillar R."/>
            <person name="Lindquist E.A."/>
            <person name="Sun H."/>
            <person name="LaButti K.M."/>
            <person name="Schmutz J."/>
            <person name="Jabbour D."/>
            <person name="Luo H."/>
            <person name="Baker S.E."/>
            <person name="Pisabarro A.G."/>
            <person name="Walton J.D."/>
            <person name="Blanchette R.A."/>
            <person name="Henrissat B."/>
            <person name="Martin F."/>
            <person name="Cullen D."/>
            <person name="Hibbett D.S."/>
            <person name="Grigoriev I.V."/>
        </authorList>
    </citation>
    <scope>NUCLEOTIDE SEQUENCE [LARGE SCALE GENOMIC DNA]</scope>
    <source>
        <strain evidence="4">MUCL 33604</strain>
    </source>
</reference>
<sequence>MVALSHFTNDEDDRIPSMAAVQQRLTHQRRPTEKQQQQLEEQEEAEHHHIARSKAARAHRQVDLDDEDDEDKLDENSNPFDNVTDSVAGFDEDNMFLSRIILPKVKKTVLKARTTLVPPLMKAGRLPATNVVLRTLPRPTSEQPGFVLGNSTNTHISTKDYFHDPDDSNEEHERCEVTPGSLSDQPVSKRQHEEDSEPSDSDEEAVHKAQRDFDDDTQEVLHYAIGFYRSKISTCFAFPDHATELDWAKESWAEAQELTELDVPLTITLVGMITHRGLHVCSKLKTKVCLLVETIYGFSSGQNRKITENNHNTVVALKDESGFVYQVLHANKLQRKGLYKNDIIQKPLPVPAITLVLTAIECRIDKWGTGIKTDIAFTGAEYKRVYEAHVESLQNFGQHTIHYSLLDKLQNKLSTEGHFYSSAQPLGAIPGVAIPYSAFDATIREYEDEESVTEDDIEDVIHPTGQGFEV</sequence>
<dbReference type="Pfam" id="PF20149">
    <property type="entry name" value="DUF6532"/>
    <property type="match status" value="1"/>
</dbReference>
<name>A0A067PR44_9AGAM</name>
<feature type="compositionally biased region" description="Polar residues" evidence="1">
    <location>
        <begin position="76"/>
        <end position="85"/>
    </location>
</feature>
<evidence type="ECO:0000313" key="4">
    <source>
        <dbReference type="Proteomes" id="UP000027265"/>
    </source>
</evidence>
<feature type="domain" description="DUF6532" evidence="2">
    <location>
        <begin position="224"/>
        <end position="346"/>
    </location>
</feature>
<dbReference type="AlphaFoldDB" id="A0A067PR44"/>